<evidence type="ECO:0000259" key="5">
    <source>
        <dbReference type="Pfam" id="PF00628"/>
    </source>
</evidence>
<evidence type="ECO:0000256" key="4">
    <source>
        <dbReference type="SAM" id="MobiDB-lite"/>
    </source>
</evidence>
<keyword evidence="3" id="KW-0862">Zinc</keyword>
<feature type="region of interest" description="Disordered" evidence="4">
    <location>
        <begin position="38"/>
        <end position="100"/>
    </location>
</feature>
<dbReference type="SUPFAM" id="SSF57903">
    <property type="entry name" value="FYVE/PHD zinc finger"/>
    <property type="match status" value="1"/>
</dbReference>
<sequence>MRGGTSRFCFECITRWSETENSCPMCKERFIVIKRKRLPGNEASAEPGGSGSGSGRAAGRKRSRQEAAATDAAGAAQQQPQHEDEDDSDPDAGDGPLKRLKGTVVETRVVQERKQVWRPADLLGLDLAALRCQVCSRGDDDQHLLICDGCDRGYHTYCVELQDIPEAATAAGNGSDSDVQIMDDGEDSGYGTIGEAVSDEEEDEEEGDREEAIWVSDGEDGREEGGGAEPHHHHRGRDHDGRGDGGGDLGRRGDQSGGADAGRDRAAKAAKVAACNAVKALLTPLYGRGLLGKEAFKELARDATAALATDLAALGLGADDLRPGGAADGMAAVVVAQALRGCGLGHLAEQLGGR</sequence>
<gene>
    <name evidence="6" type="ORF">GPECTOR_17g789</name>
</gene>
<dbReference type="SUPFAM" id="SSF57850">
    <property type="entry name" value="RING/U-box"/>
    <property type="match status" value="1"/>
</dbReference>
<dbReference type="Pfam" id="PF00628">
    <property type="entry name" value="PHD"/>
    <property type="match status" value="1"/>
</dbReference>
<feature type="region of interest" description="Disordered" evidence="4">
    <location>
        <begin position="169"/>
        <end position="263"/>
    </location>
</feature>
<dbReference type="InterPro" id="IPR013083">
    <property type="entry name" value="Znf_RING/FYVE/PHD"/>
</dbReference>
<dbReference type="Proteomes" id="UP000075714">
    <property type="component" value="Unassembled WGS sequence"/>
</dbReference>
<organism evidence="6 7">
    <name type="scientific">Gonium pectorale</name>
    <name type="common">Green alga</name>
    <dbReference type="NCBI Taxonomy" id="33097"/>
    <lineage>
        <taxon>Eukaryota</taxon>
        <taxon>Viridiplantae</taxon>
        <taxon>Chlorophyta</taxon>
        <taxon>core chlorophytes</taxon>
        <taxon>Chlorophyceae</taxon>
        <taxon>CS clade</taxon>
        <taxon>Chlamydomonadales</taxon>
        <taxon>Volvocaceae</taxon>
        <taxon>Gonium</taxon>
    </lineage>
</organism>
<evidence type="ECO:0000313" key="6">
    <source>
        <dbReference type="EMBL" id="KXZ50153.1"/>
    </source>
</evidence>
<dbReference type="AlphaFoldDB" id="A0A150GK06"/>
<dbReference type="OrthoDB" id="515259at2759"/>
<dbReference type="EMBL" id="LSYV01000018">
    <property type="protein sequence ID" value="KXZ50153.1"/>
    <property type="molecule type" value="Genomic_DNA"/>
</dbReference>
<feature type="compositionally biased region" description="Basic and acidic residues" evidence="4">
    <location>
        <begin position="237"/>
        <end position="254"/>
    </location>
</feature>
<proteinExistence type="predicted"/>
<comment type="caution">
    <text evidence="6">The sequence shown here is derived from an EMBL/GenBank/DDBJ whole genome shotgun (WGS) entry which is preliminary data.</text>
</comment>
<name>A0A150GK06_GONPE</name>
<protein>
    <recommendedName>
        <fullName evidence="5">PHD-type domain-containing protein</fullName>
    </recommendedName>
</protein>
<evidence type="ECO:0000256" key="3">
    <source>
        <dbReference type="ARBA" id="ARBA00022833"/>
    </source>
</evidence>
<dbReference type="STRING" id="33097.A0A150GK06"/>
<keyword evidence="2" id="KW-0863">Zinc-finger</keyword>
<dbReference type="GO" id="GO:0008270">
    <property type="term" value="F:zinc ion binding"/>
    <property type="evidence" value="ECO:0007669"/>
    <property type="project" value="UniProtKB-KW"/>
</dbReference>
<reference evidence="7" key="1">
    <citation type="journal article" date="2016" name="Nat. Commun.">
        <title>The Gonium pectorale genome demonstrates co-option of cell cycle regulation during the evolution of multicellularity.</title>
        <authorList>
            <person name="Hanschen E.R."/>
            <person name="Marriage T.N."/>
            <person name="Ferris P.J."/>
            <person name="Hamaji T."/>
            <person name="Toyoda A."/>
            <person name="Fujiyama A."/>
            <person name="Neme R."/>
            <person name="Noguchi H."/>
            <person name="Minakuchi Y."/>
            <person name="Suzuki M."/>
            <person name="Kawai-Toyooka H."/>
            <person name="Smith D.R."/>
            <person name="Sparks H."/>
            <person name="Anderson J."/>
            <person name="Bakaric R."/>
            <person name="Luria V."/>
            <person name="Karger A."/>
            <person name="Kirschner M.W."/>
            <person name="Durand P.M."/>
            <person name="Michod R.E."/>
            <person name="Nozaki H."/>
            <person name="Olson B.J."/>
        </authorList>
    </citation>
    <scope>NUCLEOTIDE SEQUENCE [LARGE SCALE GENOMIC DNA]</scope>
    <source>
        <strain evidence="7">NIES-2863</strain>
    </source>
</reference>
<feature type="compositionally biased region" description="Low complexity" evidence="4">
    <location>
        <begin position="66"/>
        <end position="80"/>
    </location>
</feature>
<dbReference type="Gene3D" id="3.30.40.10">
    <property type="entry name" value="Zinc/RING finger domain, C3HC4 (zinc finger)"/>
    <property type="match status" value="2"/>
</dbReference>
<feature type="domain" description="PHD-type" evidence="5">
    <location>
        <begin position="132"/>
        <end position="166"/>
    </location>
</feature>
<evidence type="ECO:0000256" key="1">
    <source>
        <dbReference type="ARBA" id="ARBA00022723"/>
    </source>
</evidence>
<accession>A0A150GK06</accession>
<evidence type="ECO:0000256" key="2">
    <source>
        <dbReference type="ARBA" id="ARBA00022771"/>
    </source>
</evidence>
<keyword evidence="1" id="KW-0479">Metal-binding</keyword>
<feature type="compositionally biased region" description="Acidic residues" evidence="4">
    <location>
        <begin position="197"/>
        <end position="209"/>
    </location>
</feature>
<feature type="compositionally biased region" description="Acidic residues" evidence="4">
    <location>
        <begin position="83"/>
        <end position="92"/>
    </location>
</feature>
<dbReference type="InterPro" id="IPR011011">
    <property type="entry name" value="Znf_FYVE_PHD"/>
</dbReference>
<dbReference type="PANTHER" id="PTHR47177:SF3">
    <property type="entry name" value="F18C1.6 PROTEIN"/>
    <property type="match status" value="1"/>
</dbReference>
<dbReference type="PANTHER" id="PTHR47177">
    <property type="entry name" value="F18C1.6 PROTEIN"/>
    <property type="match status" value="1"/>
</dbReference>
<dbReference type="InterPro" id="IPR019787">
    <property type="entry name" value="Znf_PHD-finger"/>
</dbReference>
<keyword evidence="7" id="KW-1185">Reference proteome</keyword>
<evidence type="ECO:0000313" key="7">
    <source>
        <dbReference type="Proteomes" id="UP000075714"/>
    </source>
</evidence>